<evidence type="ECO:0000256" key="1">
    <source>
        <dbReference type="SAM" id="Phobius"/>
    </source>
</evidence>
<proteinExistence type="predicted"/>
<dbReference type="PANTHER" id="PTHR37490">
    <property type="entry name" value="EXPRESSED PROTEIN"/>
    <property type="match status" value="1"/>
</dbReference>
<dbReference type="GeneID" id="30158991"/>
<dbReference type="Proteomes" id="UP000094065">
    <property type="component" value="Unassembled WGS sequence"/>
</dbReference>
<dbReference type="RefSeq" id="XP_018989027.1">
    <property type="nucleotide sequence ID" value="XM_019142456.1"/>
</dbReference>
<keyword evidence="1" id="KW-1133">Transmembrane helix</keyword>
<evidence type="ECO:0000313" key="3">
    <source>
        <dbReference type="Proteomes" id="UP000094065"/>
    </source>
</evidence>
<dbReference type="STRING" id="1295533.A0A1E3HAD3"/>
<dbReference type="OrthoDB" id="28755at2759"/>
<sequence>MSYRLLQDSIPRAMVRLEEGRNWAKQVPRRKVVIMVVAAVSVLLLLHGFVAFWPTPDKMSMIQPLESFHDSGKTLRRDSWISVSDYDIVVAHYDEDANMMRESIDAVLQRLPEGKTHRTIIYHKGDRNKAGLRELLEFADEVTQIPNVGREGETYLNHIARVYNEPKTGLAGHTLFMQPHLAWHWVFIPRLEKLLRPNTGFLSFGPYINQTCGLDENANSFPRLADIYSMFRNDFCPPVPQLATWAGQFIVSRKRILDNPLRTYENLRSKFHAVPEHWIWKEGWWNNKPSNPTLGHALERGWPLIFDCTDGTMSVSCHEGSGETCQCLD</sequence>
<dbReference type="EMBL" id="AWGJ01000013">
    <property type="protein sequence ID" value="ODN73115.1"/>
    <property type="molecule type" value="Genomic_DNA"/>
</dbReference>
<keyword evidence="3" id="KW-1185">Reference proteome</keyword>
<name>A0A1E3HAD3_9TREE</name>
<dbReference type="PANTHER" id="PTHR37490:SF1">
    <property type="entry name" value="GLYCOSYLTRANSFERASE 2-LIKE DOMAIN-CONTAINING PROTEIN"/>
    <property type="match status" value="1"/>
</dbReference>
<keyword evidence="1" id="KW-0472">Membrane</keyword>
<evidence type="ECO:0000313" key="2">
    <source>
        <dbReference type="EMBL" id="ODN73115.1"/>
    </source>
</evidence>
<dbReference type="AlphaFoldDB" id="A0A1E3HAD3"/>
<feature type="transmembrane region" description="Helical" evidence="1">
    <location>
        <begin position="32"/>
        <end position="53"/>
    </location>
</feature>
<gene>
    <name evidence="2" type="ORF">L202_07682</name>
</gene>
<organism evidence="2 3">
    <name type="scientific">Cryptococcus amylolentus CBS 6039</name>
    <dbReference type="NCBI Taxonomy" id="1295533"/>
    <lineage>
        <taxon>Eukaryota</taxon>
        <taxon>Fungi</taxon>
        <taxon>Dikarya</taxon>
        <taxon>Basidiomycota</taxon>
        <taxon>Agaricomycotina</taxon>
        <taxon>Tremellomycetes</taxon>
        <taxon>Tremellales</taxon>
        <taxon>Cryptococcaceae</taxon>
        <taxon>Cryptococcus</taxon>
    </lineage>
</organism>
<comment type="caution">
    <text evidence="2">The sequence shown here is derived from an EMBL/GenBank/DDBJ whole genome shotgun (WGS) entry which is preliminary data.</text>
</comment>
<keyword evidence="1" id="KW-0812">Transmembrane</keyword>
<protein>
    <submittedName>
        <fullName evidence="2">Uncharacterized protein</fullName>
    </submittedName>
</protein>
<reference evidence="2 3" key="1">
    <citation type="submission" date="2016-06" db="EMBL/GenBank/DDBJ databases">
        <title>Evolution of pathogenesis and genome organization in the Tremellales.</title>
        <authorList>
            <person name="Cuomo C."/>
            <person name="Litvintseva A."/>
            <person name="Heitman J."/>
            <person name="Chen Y."/>
            <person name="Sun S."/>
            <person name="Springer D."/>
            <person name="Dromer F."/>
            <person name="Young S."/>
            <person name="Zeng Q."/>
            <person name="Chapman S."/>
            <person name="Gujja S."/>
            <person name="Saif S."/>
            <person name="Birren B."/>
        </authorList>
    </citation>
    <scope>NUCLEOTIDE SEQUENCE [LARGE SCALE GENOMIC DNA]</scope>
    <source>
        <strain evidence="2 3">CBS 6039</strain>
    </source>
</reference>
<accession>A0A1E3HAD3</accession>